<feature type="compositionally biased region" description="Basic and acidic residues" evidence="1">
    <location>
        <begin position="634"/>
        <end position="644"/>
    </location>
</feature>
<gene>
    <name evidence="2" type="ORF">Tco025E_08882</name>
</gene>
<dbReference type="EMBL" id="MKKU01000909">
    <property type="protein sequence ID" value="RNF00085.1"/>
    <property type="molecule type" value="Genomic_DNA"/>
</dbReference>
<dbReference type="OrthoDB" id="243355at2759"/>
<evidence type="ECO:0000313" key="2">
    <source>
        <dbReference type="EMBL" id="RNF00085.1"/>
    </source>
</evidence>
<dbReference type="Proteomes" id="UP000284403">
    <property type="component" value="Unassembled WGS sequence"/>
</dbReference>
<reference evidence="2 3" key="1">
    <citation type="journal article" date="2018" name="BMC Genomics">
        <title>Genomic comparison of Trypanosoma conorhini and Trypanosoma rangeli to Trypanosoma cruzi strains of high and low virulence.</title>
        <authorList>
            <person name="Bradwell K.R."/>
            <person name="Koparde V.N."/>
            <person name="Matveyev A.V."/>
            <person name="Serrano M.G."/>
            <person name="Alves J.M."/>
            <person name="Parikh H."/>
            <person name="Huang B."/>
            <person name="Lee V."/>
            <person name="Espinosa-Alvarez O."/>
            <person name="Ortiz P.A."/>
            <person name="Costa-Martins A.G."/>
            <person name="Teixeira M.M."/>
            <person name="Buck G.A."/>
        </authorList>
    </citation>
    <scope>NUCLEOTIDE SEQUENCE [LARGE SCALE GENOMIC DNA]</scope>
    <source>
        <strain evidence="2 3">025E</strain>
    </source>
</reference>
<dbReference type="AlphaFoldDB" id="A0A422N3P0"/>
<comment type="caution">
    <text evidence="2">The sequence shown here is derived from an EMBL/GenBank/DDBJ whole genome shotgun (WGS) entry which is preliminary data.</text>
</comment>
<feature type="region of interest" description="Disordered" evidence="1">
    <location>
        <begin position="571"/>
        <end position="644"/>
    </location>
</feature>
<accession>A0A422N3P0</accession>
<feature type="compositionally biased region" description="Basic and acidic residues" evidence="1">
    <location>
        <begin position="572"/>
        <end position="623"/>
    </location>
</feature>
<dbReference type="GeneID" id="40322493"/>
<protein>
    <submittedName>
        <fullName evidence="2">Uncharacterized protein</fullName>
    </submittedName>
</protein>
<organism evidence="2 3">
    <name type="scientific">Trypanosoma conorhini</name>
    <dbReference type="NCBI Taxonomy" id="83891"/>
    <lineage>
        <taxon>Eukaryota</taxon>
        <taxon>Discoba</taxon>
        <taxon>Euglenozoa</taxon>
        <taxon>Kinetoplastea</taxon>
        <taxon>Metakinetoplastina</taxon>
        <taxon>Trypanosomatida</taxon>
        <taxon>Trypanosomatidae</taxon>
        <taxon>Trypanosoma</taxon>
    </lineage>
</organism>
<dbReference type="RefSeq" id="XP_029224169.1">
    <property type="nucleotide sequence ID" value="XM_029375717.1"/>
</dbReference>
<sequence length="644" mass="70217">MQQQSREVLKDVTTALQLEQELQLSQAQHGVAVLDVYSSEWGNTKVLSETFRRLYTDAGDQTHLRFYSVECNSVLESLKFPEEQRNLQRPKNLELCRYTLPTFWEGILHGRRGKSKSYFLFYKEGKWRAFIEGVDTPKIVSYVRELCRIQKPAEECASNAELLKFWEHYFSAAESEVLFESFASAIQEHLAARRPLTEREERTLAEAVGAVDAKVSIQALEAWLGDHGTLARAFAQLFPRFTEGPEAAAAAGDAEHAPSSALEEAGAFANELETPKGLWAHGAAWRPELWRRVAATPLHAPANTSLVLLPGEEGEAAARGCLQHAKDIPTLHTYLADMGVAEADIQVMCHAAAEKIPSEVPAYGKLGLVLALADKDRGAELLGRQEGPFGHLAEGTLLSQHLPLAYTVIALCTSAAPADAELYYCSDSGTLASADGLKVGDTVVLPPFSRLRLNGAAEGGFTVKFVGLPQVIELPTAEAGGKTVVLSPWYAKFHVTEREENALTLTFAGNAEEESFRQSVRLYAERLEADEKKLPQAADIVDVLEHSLGYEQVPEPLSLTDPHLLDNAAAEHAPEHETPAAEHAPEHETPAAEHAPEHETPAAEHAPEHETPAAEHAPVHGDELSEGDVAKGASSDHHAAEAEL</sequence>
<keyword evidence="3" id="KW-1185">Reference proteome</keyword>
<evidence type="ECO:0000256" key="1">
    <source>
        <dbReference type="SAM" id="MobiDB-lite"/>
    </source>
</evidence>
<name>A0A422N3P0_9TRYP</name>
<proteinExistence type="predicted"/>
<evidence type="ECO:0000313" key="3">
    <source>
        <dbReference type="Proteomes" id="UP000284403"/>
    </source>
</evidence>